<dbReference type="InterPro" id="IPR017871">
    <property type="entry name" value="ABC_transporter-like_CS"/>
</dbReference>
<feature type="region of interest" description="Disordered" evidence="8">
    <location>
        <begin position="459"/>
        <end position="480"/>
    </location>
</feature>
<dbReference type="PROSITE" id="PS50893">
    <property type="entry name" value="ABC_TRANSPORTER_2"/>
    <property type="match status" value="2"/>
</dbReference>
<comment type="similarity">
    <text evidence="2">Belongs to the ABC transporter superfamily. ABCB family. Multidrug resistance exporter (TC 3.A.1.201) subfamily.</text>
</comment>
<feature type="compositionally biased region" description="Basic and acidic residues" evidence="8">
    <location>
        <begin position="772"/>
        <end position="795"/>
    </location>
</feature>
<evidence type="ECO:0000256" key="3">
    <source>
        <dbReference type="ARBA" id="ARBA00022692"/>
    </source>
</evidence>
<feature type="transmembrane region" description="Helical" evidence="9">
    <location>
        <begin position="192"/>
        <end position="212"/>
    </location>
</feature>
<dbReference type="GO" id="GO:0090374">
    <property type="term" value="P:oligopeptide export from mitochondrion"/>
    <property type="evidence" value="ECO:0007669"/>
    <property type="project" value="TreeGrafter"/>
</dbReference>
<dbReference type="SMART" id="SM00382">
    <property type="entry name" value="AAA"/>
    <property type="match status" value="2"/>
</dbReference>
<feature type="transmembrane region" description="Helical" evidence="9">
    <location>
        <begin position="38"/>
        <end position="64"/>
    </location>
</feature>
<dbReference type="InterPro" id="IPR027417">
    <property type="entry name" value="P-loop_NTPase"/>
</dbReference>
<dbReference type="CDD" id="cd18578">
    <property type="entry name" value="ABC_6TM_Pgp_ABCB1_D2_like"/>
    <property type="match status" value="1"/>
</dbReference>
<dbReference type="GO" id="GO:0005743">
    <property type="term" value="C:mitochondrial inner membrane"/>
    <property type="evidence" value="ECO:0007669"/>
    <property type="project" value="TreeGrafter"/>
</dbReference>
<evidence type="ECO:0000256" key="5">
    <source>
        <dbReference type="ARBA" id="ARBA00022840"/>
    </source>
</evidence>
<dbReference type="Pfam" id="PF00005">
    <property type="entry name" value="ABC_tran"/>
    <property type="match status" value="3"/>
</dbReference>
<evidence type="ECO:0000256" key="7">
    <source>
        <dbReference type="ARBA" id="ARBA00023136"/>
    </source>
</evidence>
<feature type="transmembrane region" description="Helical" evidence="9">
    <location>
        <begin position="825"/>
        <end position="852"/>
    </location>
</feature>
<name>A0A166UWX3_9HYPO</name>
<dbReference type="CDD" id="cd18577">
    <property type="entry name" value="ABC_6TM_Pgp_ABCB1_D1_like"/>
    <property type="match status" value="1"/>
</dbReference>
<comment type="subcellular location">
    <subcellularLocation>
        <location evidence="1">Membrane</location>
        <topology evidence="1">Multi-pass membrane protein</topology>
    </subcellularLocation>
</comment>
<dbReference type="InterPro" id="IPR011527">
    <property type="entry name" value="ABC1_TM_dom"/>
</dbReference>
<feature type="transmembrane region" description="Helical" evidence="9">
    <location>
        <begin position="296"/>
        <end position="319"/>
    </location>
</feature>
<dbReference type="OrthoDB" id="6500128at2759"/>
<keyword evidence="3 9" id="KW-0812">Transmembrane</keyword>
<feature type="domain" description="ABC transmembrane type-1" evidence="11">
    <location>
        <begin position="87"/>
        <end position="360"/>
    </location>
</feature>
<evidence type="ECO:0000256" key="2">
    <source>
        <dbReference type="ARBA" id="ARBA00007577"/>
    </source>
</evidence>
<dbReference type="PROSITE" id="PS00211">
    <property type="entry name" value="ABC_TRANSPORTER_1"/>
    <property type="match status" value="2"/>
</dbReference>
<dbReference type="SUPFAM" id="SSF52540">
    <property type="entry name" value="P-loop containing nucleoside triphosphate hydrolases"/>
    <property type="match status" value="3"/>
</dbReference>
<feature type="region of interest" description="Disordered" evidence="8">
    <location>
        <begin position="762"/>
        <end position="795"/>
    </location>
</feature>
<protein>
    <submittedName>
        <fullName evidence="12">ABC transporter, transmembrane domain, type 1</fullName>
    </submittedName>
</protein>
<dbReference type="Gene3D" id="1.20.1560.10">
    <property type="entry name" value="ABC transporter type 1, transmembrane domain"/>
    <property type="match status" value="2"/>
</dbReference>
<evidence type="ECO:0000256" key="9">
    <source>
        <dbReference type="SAM" id="Phobius"/>
    </source>
</evidence>
<dbReference type="InterPro" id="IPR039421">
    <property type="entry name" value="Type_1_exporter"/>
</dbReference>
<proteinExistence type="inferred from homology"/>
<dbReference type="InterPro" id="IPR036640">
    <property type="entry name" value="ABC1_TM_sf"/>
</dbReference>
<sequence>MAERKTSSEPEPDQDKRRPERTATFSDYLRVFSYASRWDFVACAAGVVASIGAGITLPLMNVIFGPSGRRRRSSSSSSFPPDSLSKFVGNFSDFAKDAAAGQGLDKDAFRRTLNQLSLYTFALFIGRLSLNYINKLCFRMLGIRLSSAIRLHYLRALFAQNVHVLDSMPPGSATITITNTSNTLQLGVSEKLGVFVEYTSTMIAAIVVAFTYNWSLTLVTFSALLFITLTVALIMPFIIKGHERVTEAESKAAAVASEAMASIRMVMACGAESRIAAKYAVFVEETKRHAQFMSPLLASQFGLVFFGAYGAFALAFWYGIKSYVERSVGDIGTIAIVLFTVMLVAFSIERTATPLLAVSKATVAACQFFIVIDAPAPPTGHLKDPDVSATEDIVLENVTFAYPGRPHVKILDDLALRIEAGKITAIVGPSGSGKSTIVGLVERWYSLQAQHVVARAVEKKKKKSKKQPGEEDEAAQQDTAAAAAAAAVVATGETEAEQSGPPVELAGTISTGGHALDDIDLRWWRSQIGLVQQEPFLFNDSIYANVANGLIGSQWEHEPAEAKRELVKEACREAFAHEFIDKLPDGYDTIVGDGGAKLSGGQRQRIAIARAIVRRPKMLILDEATSAIDVRGERIVQAALDRAARNRTTITIAHRLSTIKKADRIVVLKRGRVVETGTHESLMALDGGTYAALVHAQALSLGDDGDDDDVDDAAAVAAAADDDDVESVDAAVVAVVDAQAATSKVPGTGKHSAGAAAVAVSPIQSTPSTSSDDEHHHHIRQGHHDGDGEEVKEAAAAEKQRNLLTSFGRLFYESRKHWHLMGLTVFFAACAGAALPLQAYLFASVVVIFQYQADLGRLQSEGNFWSLMWFVLALGTGLAYFGCYLSATRLATVIRAKYQAAYFSALLSQPARYFDDEANAQGSLTSRAAGDPKLLEELMGANMASVYTALFGLAGAVAIAFAYGWKLALVAGCVVMPVLVGSSYWRARYEVQFEAMNGAVFAESSKFAAESIGAFRTVTALTLEEAICRRFEALCRGHVRAALGRARWVSLLFAFSDSASVACQALVFYYGGRLLLDGEYGLMSFFVCLMASIQAGENAGQGLSFGPNAAQVTAASNRILAARASRLLRDDDHDHDHDHREGSIIPHADGGIRIELQDVHFRYPTRETPVFRGLALTIEKGQFAALVGASGCGKTSIVSLLERFYDVQRGRILCNGKDITHVNVYAYRRHLSLVAQEATLFQGTLRENILLGVDDTTVTDAQLHQACRDASIHDFIVSLPEGYNTDIGSRGVTLSGGQKQRVAIARALIRQPDVLLLDEATSSLDSESEKLVQAAFERAGRGRTMVVVAHRLATVQKADVIFVLGEGGKLLEQGSHVDLLRRKGPYWQMCQSQALDR</sequence>
<feature type="domain" description="ABC transporter" evidence="10">
    <location>
        <begin position="1154"/>
        <end position="1392"/>
    </location>
</feature>
<feature type="domain" description="ABC transporter" evidence="10">
    <location>
        <begin position="393"/>
        <end position="695"/>
    </location>
</feature>
<dbReference type="FunFam" id="3.40.50.300:FF:000913">
    <property type="entry name" value="ABC multidrug transporter SitT"/>
    <property type="match status" value="1"/>
</dbReference>
<gene>
    <name evidence="12" type="ORF">AAL_00514</name>
</gene>
<feature type="region of interest" description="Disordered" evidence="8">
    <location>
        <begin position="486"/>
        <end position="505"/>
    </location>
</feature>
<dbReference type="PANTHER" id="PTHR43394:SF27">
    <property type="entry name" value="ATP-DEPENDENT TRANSLOCASE ABCB1-LIKE"/>
    <property type="match status" value="1"/>
</dbReference>
<evidence type="ECO:0000313" key="12">
    <source>
        <dbReference type="EMBL" id="OAA33049.1"/>
    </source>
</evidence>
<dbReference type="InterPro" id="IPR003439">
    <property type="entry name" value="ABC_transporter-like_ATP-bd"/>
</dbReference>
<keyword evidence="4" id="KW-0547">Nucleotide-binding</keyword>
<dbReference type="Gene3D" id="3.40.50.300">
    <property type="entry name" value="P-loop containing nucleotide triphosphate hydrolases"/>
    <property type="match status" value="2"/>
</dbReference>
<dbReference type="SUPFAM" id="SSF90123">
    <property type="entry name" value="ABC transporter transmembrane region"/>
    <property type="match status" value="2"/>
</dbReference>
<dbReference type="InterPro" id="IPR003593">
    <property type="entry name" value="AAA+_ATPase"/>
</dbReference>
<feature type="transmembrane region" description="Helical" evidence="9">
    <location>
        <begin position="944"/>
        <end position="963"/>
    </location>
</feature>
<evidence type="ECO:0000313" key="13">
    <source>
        <dbReference type="Proteomes" id="UP000078544"/>
    </source>
</evidence>
<dbReference type="Proteomes" id="UP000078544">
    <property type="component" value="Unassembled WGS sequence"/>
</dbReference>
<keyword evidence="5" id="KW-0067">ATP-binding</keyword>
<feature type="region of interest" description="Disordered" evidence="8">
    <location>
        <begin position="1"/>
        <end position="20"/>
    </location>
</feature>
<keyword evidence="13" id="KW-1185">Reference proteome</keyword>
<dbReference type="GO" id="GO:0015421">
    <property type="term" value="F:ABC-type oligopeptide transporter activity"/>
    <property type="evidence" value="ECO:0007669"/>
    <property type="project" value="TreeGrafter"/>
</dbReference>
<dbReference type="CDD" id="cd03249">
    <property type="entry name" value="ABC_MTABC3_MDL1_MDL2"/>
    <property type="match status" value="1"/>
</dbReference>
<dbReference type="EMBL" id="AZGY01000001">
    <property type="protein sequence ID" value="OAA33049.1"/>
    <property type="molecule type" value="Genomic_DNA"/>
</dbReference>
<dbReference type="STRING" id="1081109.A0A166UWX3"/>
<comment type="caution">
    <text evidence="12">The sequence shown here is derived from an EMBL/GenBank/DDBJ whole genome shotgun (WGS) entry which is preliminary data.</text>
</comment>
<dbReference type="Pfam" id="PF00664">
    <property type="entry name" value="ABC_membrane"/>
    <property type="match status" value="2"/>
</dbReference>
<keyword evidence="7 9" id="KW-0472">Membrane</keyword>
<reference evidence="12 13" key="1">
    <citation type="journal article" date="2016" name="Genome Biol. Evol.">
        <title>Divergent and convergent evolution of fungal pathogenicity.</title>
        <authorList>
            <person name="Shang Y."/>
            <person name="Xiao G."/>
            <person name="Zheng P."/>
            <person name="Cen K."/>
            <person name="Zhan S."/>
            <person name="Wang C."/>
        </authorList>
    </citation>
    <scope>NUCLEOTIDE SEQUENCE [LARGE SCALE GENOMIC DNA]</scope>
    <source>
        <strain evidence="12 13">RCEF 2490</strain>
    </source>
</reference>
<keyword evidence="6 9" id="KW-1133">Transmembrane helix</keyword>
<evidence type="ECO:0000256" key="6">
    <source>
        <dbReference type="ARBA" id="ARBA00022989"/>
    </source>
</evidence>
<feature type="transmembrane region" description="Helical" evidence="9">
    <location>
        <begin position="864"/>
        <end position="887"/>
    </location>
</feature>
<dbReference type="GO" id="GO:0005524">
    <property type="term" value="F:ATP binding"/>
    <property type="evidence" value="ECO:0007669"/>
    <property type="project" value="UniProtKB-KW"/>
</dbReference>
<evidence type="ECO:0000256" key="4">
    <source>
        <dbReference type="ARBA" id="ARBA00022741"/>
    </source>
</evidence>
<evidence type="ECO:0000256" key="1">
    <source>
        <dbReference type="ARBA" id="ARBA00004141"/>
    </source>
</evidence>
<feature type="transmembrane region" description="Helical" evidence="9">
    <location>
        <begin position="331"/>
        <end position="348"/>
    </location>
</feature>
<feature type="transmembrane region" description="Helical" evidence="9">
    <location>
        <begin position="218"/>
        <end position="239"/>
    </location>
</feature>
<dbReference type="GO" id="GO:0016887">
    <property type="term" value="F:ATP hydrolysis activity"/>
    <property type="evidence" value="ECO:0007669"/>
    <property type="project" value="InterPro"/>
</dbReference>
<dbReference type="PANTHER" id="PTHR43394">
    <property type="entry name" value="ATP-DEPENDENT PERMEASE MDL1, MITOCHONDRIAL"/>
    <property type="match status" value="1"/>
</dbReference>
<feature type="domain" description="ABC transmembrane type-1" evidence="11">
    <location>
        <begin position="823"/>
        <end position="1111"/>
    </location>
</feature>
<organism evidence="12 13">
    <name type="scientific">Moelleriella libera RCEF 2490</name>
    <dbReference type="NCBI Taxonomy" id="1081109"/>
    <lineage>
        <taxon>Eukaryota</taxon>
        <taxon>Fungi</taxon>
        <taxon>Dikarya</taxon>
        <taxon>Ascomycota</taxon>
        <taxon>Pezizomycotina</taxon>
        <taxon>Sordariomycetes</taxon>
        <taxon>Hypocreomycetidae</taxon>
        <taxon>Hypocreales</taxon>
        <taxon>Clavicipitaceae</taxon>
        <taxon>Moelleriella</taxon>
    </lineage>
</organism>
<accession>A0A166UWX3</accession>
<evidence type="ECO:0000259" key="10">
    <source>
        <dbReference type="PROSITE" id="PS50893"/>
    </source>
</evidence>
<dbReference type="PROSITE" id="PS50929">
    <property type="entry name" value="ABC_TM1F"/>
    <property type="match status" value="2"/>
</dbReference>
<evidence type="ECO:0000256" key="8">
    <source>
        <dbReference type="SAM" id="MobiDB-lite"/>
    </source>
</evidence>
<evidence type="ECO:0000259" key="11">
    <source>
        <dbReference type="PROSITE" id="PS50929"/>
    </source>
</evidence>